<evidence type="ECO:0000313" key="3">
    <source>
        <dbReference type="EMBL" id="MDW8802851.1"/>
    </source>
</evidence>
<dbReference type="Pfam" id="PF13360">
    <property type="entry name" value="PQQ_2"/>
    <property type="match status" value="1"/>
</dbReference>
<dbReference type="InterPro" id="IPR002372">
    <property type="entry name" value="PQQ_rpt_dom"/>
</dbReference>
<evidence type="ECO:0000256" key="1">
    <source>
        <dbReference type="SAM" id="Phobius"/>
    </source>
</evidence>
<sequence length="544" mass="60151">MRKKTIYLSAATLVLFIICIEYFANKPAVSVSNNVQIQASKDITSKGKEENKKTTVNKPFLIDSKILNSISYSVLLNSKKVTDYSGNNLFPSEYTDIEGILTFRGNNLRTSPSYGVSSISEKKLSTKWSFTTSSSSWGGGAGWTGQPAIIKWPTYTKELMNIKDKFKQQENFTEVISSSLDGNVYFLDLETGEKTRDPIRVGNPIKGSVSIDPRGIPLLYVGEGIPEKGPIGYDVFSLIDGSKLSFINGMDTDALRGWGAFDSSALINKQTDTLIEAGENGLLYIVKLNTKFDIENKSISIAPETTKYRYQISGHEYQGIENSTAIYKNLLYFADNGGSIQCIDLLTLKPVWTFNGKDDTDASLVVDVEDNIPYIYSGNEIDKQGYKGYSYLKKINGLTGEAVWEKTYECMSVIGNDPVNGGMLATPVVGKQDTKDIIIFGLARYKNMNSGLILALDKKTGAEIWRKELPNYMWSSPVDFYDKNGKTYIIQCDSIGNMYLLDGKTGSELNKINLGSNIEATPSIFNDTIVVATRGGKFYGISIK</sequence>
<keyword evidence="4" id="KW-1185">Reference proteome</keyword>
<proteinExistence type="predicted"/>
<dbReference type="SUPFAM" id="SSF50998">
    <property type="entry name" value="Quinoprotein alcohol dehydrogenase-like"/>
    <property type="match status" value="1"/>
</dbReference>
<dbReference type="Proteomes" id="UP001281656">
    <property type="component" value="Unassembled WGS sequence"/>
</dbReference>
<dbReference type="PANTHER" id="PTHR34512:SF30">
    <property type="entry name" value="OUTER MEMBRANE PROTEIN ASSEMBLY FACTOR BAMB"/>
    <property type="match status" value="1"/>
</dbReference>
<keyword evidence="1" id="KW-1133">Transmembrane helix</keyword>
<dbReference type="RefSeq" id="WP_318799086.1">
    <property type="nucleotide sequence ID" value="NZ_JARUJP010000030.1"/>
</dbReference>
<feature type="transmembrane region" description="Helical" evidence="1">
    <location>
        <begin position="7"/>
        <end position="24"/>
    </location>
</feature>
<keyword evidence="1" id="KW-0812">Transmembrane</keyword>
<dbReference type="InterPro" id="IPR015943">
    <property type="entry name" value="WD40/YVTN_repeat-like_dom_sf"/>
</dbReference>
<evidence type="ECO:0000259" key="2">
    <source>
        <dbReference type="Pfam" id="PF13360"/>
    </source>
</evidence>
<dbReference type="Gene3D" id="2.130.10.10">
    <property type="entry name" value="YVTN repeat-like/Quinoprotein amine dehydrogenase"/>
    <property type="match status" value="2"/>
</dbReference>
<dbReference type="PANTHER" id="PTHR34512">
    <property type="entry name" value="CELL SURFACE PROTEIN"/>
    <property type="match status" value="1"/>
</dbReference>
<dbReference type="InterPro" id="IPR011047">
    <property type="entry name" value="Quinoprotein_ADH-like_sf"/>
</dbReference>
<keyword evidence="1" id="KW-0472">Membrane</keyword>
<organism evidence="3 4">
    <name type="scientific">Clostridium tanneri</name>
    <dbReference type="NCBI Taxonomy" id="3037988"/>
    <lineage>
        <taxon>Bacteria</taxon>
        <taxon>Bacillati</taxon>
        <taxon>Bacillota</taxon>
        <taxon>Clostridia</taxon>
        <taxon>Eubacteriales</taxon>
        <taxon>Clostridiaceae</taxon>
        <taxon>Clostridium</taxon>
    </lineage>
</organism>
<dbReference type="EMBL" id="JARUJP010000030">
    <property type="protein sequence ID" value="MDW8802851.1"/>
    <property type="molecule type" value="Genomic_DNA"/>
</dbReference>
<evidence type="ECO:0000313" key="4">
    <source>
        <dbReference type="Proteomes" id="UP001281656"/>
    </source>
</evidence>
<reference evidence="3 4" key="1">
    <citation type="submission" date="2023-04" db="EMBL/GenBank/DDBJ databases">
        <title>Clostridium tannerae sp. nov., isolated from the fecal material of an alpaca.</title>
        <authorList>
            <person name="Miller S."/>
            <person name="Hendry M."/>
            <person name="King J."/>
            <person name="Sankaranarayanan K."/>
            <person name="Lawson P.A."/>
        </authorList>
    </citation>
    <scope>NUCLEOTIDE SEQUENCE [LARGE SCALE GENOMIC DNA]</scope>
    <source>
        <strain evidence="3 4">A1-XYC3</strain>
    </source>
</reference>
<accession>A0ABU4JY63</accession>
<protein>
    <submittedName>
        <fullName evidence="3">PQQ-binding-like beta-propeller repeat protein</fullName>
    </submittedName>
</protein>
<comment type="caution">
    <text evidence="3">The sequence shown here is derived from an EMBL/GenBank/DDBJ whole genome shotgun (WGS) entry which is preliminary data.</text>
</comment>
<name>A0ABU4JY63_9CLOT</name>
<gene>
    <name evidence="3" type="ORF">P8V03_17030</name>
</gene>
<feature type="domain" description="Pyrrolo-quinoline quinone repeat" evidence="2">
    <location>
        <begin position="450"/>
        <end position="543"/>
    </location>
</feature>